<comment type="pathway">
    <text evidence="4">Cofactor biosynthesis; NAD(+) biosynthesis; deamido-NAD(+) from nicotinate D-ribonucleotide: step 1/1.</text>
</comment>
<dbReference type="Ensembl" id="ENSPPYT00000056343.1">
    <property type="protein sequence ID" value="ENSPPYP00000034509.1"/>
    <property type="gene ID" value="ENSPPYG00000014158.3"/>
</dbReference>
<keyword evidence="11 17" id="KW-0067">ATP-binding</keyword>
<comment type="pathway">
    <text evidence="3 17">Cofactor biosynthesis; NAD(+) biosynthesis; NAD(+) from nicotinamide D-ribonucleotide: step 1/1.</text>
</comment>
<dbReference type="Pfam" id="PF01467">
    <property type="entry name" value="CTP_transf_like"/>
    <property type="match status" value="2"/>
</dbReference>
<dbReference type="NCBIfam" id="TIGR00482">
    <property type="entry name" value="nicotinate (nicotinamide) nucleotide adenylyltransferase"/>
    <property type="match status" value="1"/>
</dbReference>
<reference evidence="19" key="2">
    <citation type="submission" date="2025-08" db="UniProtKB">
        <authorList>
            <consortium name="Ensembl"/>
        </authorList>
    </citation>
    <scope>IDENTIFICATION</scope>
</reference>
<evidence type="ECO:0000256" key="9">
    <source>
        <dbReference type="ARBA" id="ARBA00022695"/>
    </source>
</evidence>
<dbReference type="InterPro" id="IPR005248">
    <property type="entry name" value="NadD/NMNAT"/>
</dbReference>
<evidence type="ECO:0000313" key="20">
    <source>
        <dbReference type="Proteomes" id="UP000001595"/>
    </source>
</evidence>
<comment type="catalytic activity">
    <reaction evidence="15">
        <text>beta-nicotinamide D-ribonucleotide + ATP + H(+) = diphosphate + NAD(+)</text>
        <dbReference type="Rhea" id="RHEA:21360"/>
        <dbReference type="ChEBI" id="CHEBI:14649"/>
        <dbReference type="ChEBI" id="CHEBI:15378"/>
        <dbReference type="ChEBI" id="CHEBI:30616"/>
        <dbReference type="ChEBI" id="CHEBI:33019"/>
        <dbReference type="ChEBI" id="CHEBI:57540"/>
        <dbReference type="EC" id="2.7.7.1"/>
    </reaction>
    <physiologicalReaction direction="left-to-right" evidence="15">
        <dbReference type="Rhea" id="RHEA:21361"/>
    </physiologicalReaction>
    <physiologicalReaction direction="right-to-left" evidence="15">
        <dbReference type="Rhea" id="RHEA:21362"/>
    </physiologicalReaction>
</comment>
<dbReference type="FunFam" id="3.40.50.620:FF:000185">
    <property type="entry name" value="nicotinamide mononucleotide adenylyltransferase 3 isoform X2"/>
    <property type="match status" value="1"/>
</dbReference>
<reference evidence="19 20" key="1">
    <citation type="submission" date="2008-02" db="EMBL/GenBank/DDBJ databases">
        <title>A 6x draft sequence assembly of the Pongo pygmaeus abelii genome.</title>
        <authorList>
            <person name="Wilson R.K."/>
            <person name="Mardis E."/>
        </authorList>
    </citation>
    <scope>NUCLEOTIDE SEQUENCE [LARGE SCALE GENOMIC DNA]</scope>
</reference>
<evidence type="ECO:0000259" key="18">
    <source>
        <dbReference type="Pfam" id="PF01467"/>
    </source>
</evidence>
<dbReference type="FunFam" id="3.40.50.620:FF:000221">
    <property type="entry name" value="Nicotinamide/nicotinic acid mononucleotide adenylyltransferase 3"/>
    <property type="match status" value="1"/>
</dbReference>
<comment type="similarity">
    <text evidence="5 17">Belongs to the eukaryotic NMN adenylyltransferase family.</text>
</comment>
<feature type="domain" description="Cytidyltransferase-like" evidence="18">
    <location>
        <begin position="132"/>
        <end position="299"/>
    </location>
</feature>
<dbReference type="GO" id="GO:0005524">
    <property type="term" value="F:ATP binding"/>
    <property type="evidence" value="ECO:0007669"/>
    <property type="project" value="UniProtKB-KW"/>
</dbReference>
<dbReference type="CDD" id="cd09286">
    <property type="entry name" value="NMNAT_Eukarya"/>
    <property type="match status" value="1"/>
</dbReference>
<dbReference type="GO" id="GO:0034355">
    <property type="term" value="P:NAD+ biosynthetic process via the salvage pathway"/>
    <property type="evidence" value="ECO:0007669"/>
    <property type="project" value="Ensembl"/>
</dbReference>
<dbReference type="GO" id="GO:0009611">
    <property type="term" value="P:response to wounding"/>
    <property type="evidence" value="ECO:0007669"/>
    <property type="project" value="Ensembl"/>
</dbReference>
<keyword evidence="13" id="KW-0496">Mitochondrion</keyword>
<dbReference type="PANTHER" id="PTHR12039">
    <property type="entry name" value="NICOTINAMIDE MONONUCLEOTIDE ADENYLYLTRANSFERASE"/>
    <property type="match status" value="1"/>
</dbReference>
<evidence type="ECO:0000256" key="15">
    <source>
        <dbReference type="ARBA" id="ARBA00048969"/>
    </source>
</evidence>
<keyword evidence="12 17" id="KW-0520">NAD</keyword>
<evidence type="ECO:0000313" key="19">
    <source>
        <dbReference type="Ensembl" id="ENSPPYP00000034509.1"/>
    </source>
</evidence>
<comment type="function">
    <text evidence="16">Catalyzes the formation of NAD(+) from nicotinamide mononucleotide (NMN) and ATP. Can also use the deamidated form; nicotinic acid mononucleotide (NaMN) as substrate with the same efficiency. Can use triazofurin monophosphate (TrMP) as substrate. Can also use GTP and ITP as nucleotide donors. Also catalyzes the reverse reaction, i.e. the pyrophosphorolytic cleavage of NAD(+). For the pyrophosphorolytic activity, can use NAD(+), NADH, NaAD, nicotinic acid adenine dinucleotide phosphate (NHD), nicotinamide guanine dinucleotide (NGD) as substrates. Fails to cleave phosphorylated dinucleotides NADP(+), NADPH and NaADP(+). Protects against axonal degeneration following injury. May be involved in the maintenance of axonal integrity. Also functions as a stress-response chaperone protein that prevents toxic aggregation of proteins; this function may be independent of its NAD(+) synthesis activity.</text>
</comment>
<evidence type="ECO:0000256" key="14">
    <source>
        <dbReference type="ARBA" id="ARBA00048514"/>
    </source>
</evidence>
<dbReference type="GO" id="GO:0004515">
    <property type="term" value="F:nicotinate-nucleotide adenylyltransferase activity"/>
    <property type="evidence" value="ECO:0007669"/>
    <property type="project" value="UniProtKB-EC"/>
</dbReference>
<evidence type="ECO:0000256" key="10">
    <source>
        <dbReference type="ARBA" id="ARBA00022741"/>
    </source>
</evidence>
<sequence length="344" mass="39164">MKSRIPVVLLACGSFNPITNMHLRLFEVARDHLHQTEYEEKDHEVALVFPQSISIKDICFHLQKRIQNNVSSKNDDPDKPSFKRKRTEEQEFCDLNDSKCKGTTLKKIIFIDSTWNQTNKIFTDERLQGMYQVIQGIISPVNDNYGKKDLAASHHRVAMARLALQTSDWIRVDPWESEQAQWMETVKVLRHHHSELLRSPPQMEGPDRGKALSLTPAAVPELKLLCGADVLKTFQTPNLWKDAHIQEIAEKFGLVCVGRAGHDPKGYIAESPILRMHQHNIHLAKEPVQNEISATYIRRALGQGQSVKYLIPDAVITYIKEHGLYTKDSAWKGKSTQSAEGKTS</sequence>
<dbReference type="EC" id="2.7.7.18" evidence="17"/>
<accession>A0A8I5TXQ2</accession>
<name>A0A8I5TXQ2_PONAB</name>
<evidence type="ECO:0000256" key="17">
    <source>
        <dbReference type="RuleBase" id="RU362021"/>
    </source>
</evidence>
<comment type="subcellular location">
    <subcellularLocation>
        <location evidence="2">Mitochondrion</location>
    </subcellularLocation>
</comment>
<evidence type="ECO:0000256" key="6">
    <source>
        <dbReference type="ARBA" id="ARBA00011881"/>
    </source>
</evidence>
<keyword evidence="7 17" id="KW-0662">Pyridine nucleotide biosynthesis</keyword>
<evidence type="ECO:0000256" key="12">
    <source>
        <dbReference type="ARBA" id="ARBA00023027"/>
    </source>
</evidence>
<comment type="subunit">
    <text evidence="6">Homotetramer.</text>
</comment>
<keyword evidence="20" id="KW-1185">Reference proteome</keyword>
<evidence type="ECO:0000256" key="11">
    <source>
        <dbReference type="ARBA" id="ARBA00022840"/>
    </source>
</evidence>
<keyword evidence="10 17" id="KW-0547">Nucleotide-binding</keyword>
<dbReference type="InterPro" id="IPR004821">
    <property type="entry name" value="Cyt_trans-like"/>
</dbReference>
<comment type="catalytic activity">
    <reaction evidence="14">
        <text>nicotinate beta-D-ribonucleotide + ATP + H(+) = deamido-NAD(+) + diphosphate</text>
        <dbReference type="Rhea" id="RHEA:22860"/>
        <dbReference type="ChEBI" id="CHEBI:15378"/>
        <dbReference type="ChEBI" id="CHEBI:30616"/>
        <dbReference type="ChEBI" id="CHEBI:33019"/>
        <dbReference type="ChEBI" id="CHEBI:57502"/>
        <dbReference type="ChEBI" id="CHEBI:58437"/>
        <dbReference type="EC" id="2.7.7.18"/>
    </reaction>
    <physiologicalReaction direction="left-to-right" evidence="14">
        <dbReference type="Rhea" id="RHEA:22861"/>
    </physiologicalReaction>
    <physiologicalReaction direction="right-to-left" evidence="14">
        <dbReference type="Rhea" id="RHEA:22862"/>
    </physiologicalReaction>
</comment>
<dbReference type="GO" id="GO:0006769">
    <property type="term" value="P:nicotinamide metabolic process"/>
    <property type="evidence" value="ECO:0007669"/>
    <property type="project" value="Ensembl"/>
</dbReference>
<keyword evidence="8 17" id="KW-0808">Transferase</keyword>
<dbReference type="AlphaFoldDB" id="A0A8I5TXQ2"/>
<dbReference type="InterPro" id="IPR051182">
    <property type="entry name" value="Euk_NMN_adenylyltrnsfrase"/>
</dbReference>
<evidence type="ECO:0000256" key="2">
    <source>
        <dbReference type="ARBA" id="ARBA00004173"/>
    </source>
</evidence>
<evidence type="ECO:0000256" key="1">
    <source>
        <dbReference type="ARBA" id="ARBA00001946"/>
    </source>
</evidence>
<dbReference type="PANTHER" id="PTHR12039:SF7">
    <property type="entry name" value="NICOTINAMIDE_NICOTINIC ACID MONONUCLEOTIDE ADENYLYLTRANSFERASE 3"/>
    <property type="match status" value="1"/>
</dbReference>
<evidence type="ECO:0000256" key="13">
    <source>
        <dbReference type="ARBA" id="ARBA00023128"/>
    </source>
</evidence>
<proteinExistence type="inferred from homology"/>
<evidence type="ECO:0000256" key="16">
    <source>
        <dbReference type="ARBA" id="ARBA00093425"/>
    </source>
</evidence>
<dbReference type="GeneTree" id="ENSGT00950000183179"/>
<dbReference type="SUPFAM" id="SSF52374">
    <property type="entry name" value="Nucleotidylyl transferase"/>
    <property type="match status" value="2"/>
</dbReference>
<evidence type="ECO:0000256" key="8">
    <source>
        <dbReference type="ARBA" id="ARBA00022679"/>
    </source>
</evidence>
<dbReference type="InterPro" id="IPR045094">
    <property type="entry name" value="NMNAT_euk"/>
</dbReference>
<dbReference type="Gene3D" id="3.40.50.620">
    <property type="entry name" value="HUPs"/>
    <property type="match status" value="1"/>
</dbReference>
<organism evidence="19 20">
    <name type="scientific">Pongo abelii</name>
    <name type="common">Sumatran orangutan</name>
    <name type="synonym">Pongo pygmaeus abelii</name>
    <dbReference type="NCBI Taxonomy" id="9601"/>
    <lineage>
        <taxon>Eukaryota</taxon>
        <taxon>Metazoa</taxon>
        <taxon>Chordata</taxon>
        <taxon>Craniata</taxon>
        <taxon>Vertebrata</taxon>
        <taxon>Euteleostomi</taxon>
        <taxon>Mammalia</taxon>
        <taxon>Eutheria</taxon>
        <taxon>Euarchontoglires</taxon>
        <taxon>Primates</taxon>
        <taxon>Haplorrhini</taxon>
        <taxon>Catarrhini</taxon>
        <taxon>Hominidae</taxon>
        <taxon>Pongo</taxon>
    </lineage>
</organism>
<protein>
    <recommendedName>
        <fullName evidence="17">Nicotinamide-nucleotide adenylyltransferase</fullName>
        <ecNumber evidence="17">2.7.7.1</ecNumber>
        <ecNumber evidence="17">2.7.7.18</ecNumber>
    </recommendedName>
</protein>
<comment type="cofactor">
    <cofactor evidence="1">
        <name>Mg(2+)</name>
        <dbReference type="ChEBI" id="CHEBI:18420"/>
    </cofactor>
</comment>
<reference evidence="19" key="3">
    <citation type="submission" date="2025-09" db="UniProtKB">
        <authorList>
            <consortium name="Ensembl"/>
        </authorList>
    </citation>
    <scope>IDENTIFICATION</scope>
</reference>
<evidence type="ECO:0000256" key="4">
    <source>
        <dbReference type="ARBA" id="ARBA00005019"/>
    </source>
</evidence>
<dbReference type="Proteomes" id="UP000001595">
    <property type="component" value="Chromosome 3"/>
</dbReference>
<dbReference type="EC" id="2.7.7.1" evidence="17"/>
<dbReference type="GO" id="GO:0000309">
    <property type="term" value="F:nicotinamide-nucleotide adenylyltransferase activity"/>
    <property type="evidence" value="ECO:0007669"/>
    <property type="project" value="UniProtKB-EC"/>
</dbReference>
<dbReference type="UniPathway" id="UPA00253">
    <property type="reaction ID" value="UER00332"/>
</dbReference>
<feature type="domain" description="Cytidyltransferase-like" evidence="18">
    <location>
        <begin position="10"/>
        <end position="36"/>
    </location>
</feature>
<dbReference type="GO" id="GO:0005759">
    <property type="term" value="C:mitochondrial matrix"/>
    <property type="evidence" value="ECO:0007669"/>
    <property type="project" value="Ensembl"/>
</dbReference>
<evidence type="ECO:0000256" key="3">
    <source>
        <dbReference type="ARBA" id="ARBA00004658"/>
    </source>
</evidence>
<keyword evidence="9 17" id="KW-0548">Nucleotidyltransferase</keyword>
<evidence type="ECO:0000256" key="7">
    <source>
        <dbReference type="ARBA" id="ARBA00022642"/>
    </source>
</evidence>
<dbReference type="InterPro" id="IPR014729">
    <property type="entry name" value="Rossmann-like_a/b/a_fold"/>
</dbReference>
<evidence type="ECO:0000256" key="5">
    <source>
        <dbReference type="ARBA" id="ARBA00007064"/>
    </source>
</evidence>